<accession>B8HVT9</accession>
<organism evidence="2">
    <name type="scientific">Cyanothece sp. (strain PCC 7425 / ATCC 29141)</name>
    <dbReference type="NCBI Taxonomy" id="395961"/>
    <lineage>
        <taxon>Bacteria</taxon>
        <taxon>Bacillati</taxon>
        <taxon>Cyanobacteriota</taxon>
        <taxon>Cyanophyceae</taxon>
        <taxon>Gomontiellales</taxon>
        <taxon>Cyanothecaceae</taxon>
        <taxon>Cyanothece</taxon>
    </lineage>
</organism>
<dbReference type="EMBL" id="CP001344">
    <property type="protein sequence ID" value="ACL43117.1"/>
    <property type="molecule type" value="Genomic_DNA"/>
</dbReference>
<reference evidence="2" key="1">
    <citation type="submission" date="2009-01" db="EMBL/GenBank/DDBJ databases">
        <title>Complete sequence of chromosome Cyanothece sp. PCC 7425.</title>
        <authorList>
            <consortium name="US DOE Joint Genome Institute"/>
            <person name="Lucas S."/>
            <person name="Copeland A."/>
            <person name="Lapidus A."/>
            <person name="Glavina del Rio T."/>
            <person name="Dalin E."/>
            <person name="Tice H."/>
            <person name="Bruce D."/>
            <person name="Goodwin L."/>
            <person name="Pitluck S."/>
            <person name="Sims D."/>
            <person name="Meineke L."/>
            <person name="Brettin T."/>
            <person name="Detter J.C."/>
            <person name="Han C."/>
            <person name="Larimer F."/>
            <person name="Land M."/>
            <person name="Hauser L."/>
            <person name="Kyrpides N."/>
            <person name="Ovchinnikova G."/>
            <person name="Liberton M."/>
            <person name="Stoeckel J."/>
            <person name="Banerjee A."/>
            <person name="Singh A."/>
            <person name="Page L."/>
            <person name="Sato H."/>
            <person name="Zhao L."/>
            <person name="Sherman L."/>
            <person name="Pakrasi H."/>
            <person name="Richardson P."/>
        </authorList>
    </citation>
    <scope>NUCLEOTIDE SEQUENCE</scope>
    <source>
        <strain evidence="2">PCC 7425</strain>
    </source>
</reference>
<dbReference type="KEGG" id="cyn:Cyan7425_0730"/>
<dbReference type="OrthoDB" id="560634at2"/>
<dbReference type="eggNOG" id="COG3937">
    <property type="taxonomic scope" value="Bacteria"/>
</dbReference>
<gene>
    <name evidence="2" type="ordered locus">Cyan7425_0730</name>
</gene>
<sequence>MDTSNTVQLLQKGFRVTLGATTSLLEALQDPQKRQENLSHLRLEFNELTQLWEEKGEATEVEARNFVDNLLSQQTRCSNSTVTNRPEGGPRTTVPGNPSTQAELEALTTELAALRTELEQQRQQSAG</sequence>
<evidence type="ECO:0000256" key="1">
    <source>
        <dbReference type="SAM" id="MobiDB-lite"/>
    </source>
</evidence>
<dbReference type="AlphaFoldDB" id="B8HVT9"/>
<name>B8HVT9_CYAP4</name>
<feature type="region of interest" description="Disordered" evidence="1">
    <location>
        <begin position="77"/>
        <end position="101"/>
    </location>
</feature>
<proteinExistence type="predicted"/>
<evidence type="ECO:0000313" key="2">
    <source>
        <dbReference type="EMBL" id="ACL43117.1"/>
    </source>
</evidence>
<protein>
    <submittedName>
        <fullName evidence="2">Uncharacterized protein</fullName>
    </submittedName>
</protein>
<dbReference type="HOGENOM" id="CLU_155150_0_0_3"/>